<proteinExistence type="predicted"/>
<protein>
    <submittedName>
        <fullName evidence="1">Uncharacterized protein</fullName>
    </submittedName>
</protein>
<dbReference type="Proteomes" id="UP000594638">
    <property type="component" value="Unassembled WGS sequence"/>
</dbReference>
<accession>A0A8S0PUY4</accession>
<dbReference type="EMBL" id="CACTIH010000198">
    <property type="protein sequence ID" value="CAA2956796.1"/>
    <property type="molecule type" value="Genomic_DNA"/>
</dbReference>
<dbReference type="AlphaFoldDB" id="A0A8S0PUY4"/>
<reference evidence="1 2" key="1">
    <citation type="submission" date="2019-12" db="EMBL/GenBank/DDBJ databases">
        <authorList>
            <person name="Alioto T."/>
            <person name="Alioto T."/>
            <person name="Gomez Garrido J."/>
        </authorList>
    </citation>
    <scope>NUCLEOTIDE SEQUENCE [LARGE SCALE GENOMIC DNA]</scope>
</reference>
<dbReference type="Gramene" id="OE9A013124T3">
    <property type="protein sequence ID" value="OE9A013124C3"/>
    <property type="gene ID" value="OE9A013124"/>
</dbReference>
<sequence length="215" mass="24045">MARFLLTISRFYTSTRSLPVNPCSMFQTFSSSNSILNKNPGLFLSRQSLGYRYLSNFSGMDKENSNKRNFVVYNSVPGAPLPSQPPSNSLRKWILGIVVAIFLPFATNKWGPLLIFKNEVDTAMETIEQITEVVEKTAEVVDKVAENIADHLPEGGKFRKTVDFIENVAETTAKDAHLVEDIIDKVQGVEEDVESIVESLNGEADKPSREIKDKK</sequence>
<keyword evidence="2" id="KW-1185">Reference proteome</keyword>
<organism evidence="1 2">
    <name type="scientific">Olea europaea subsp. europaea</name>
    <dbReference type="NCBI Taxonomy" id="158383"/>
    <lineage>
        <taxon>Eukaryota</taxon>
        <taxon>Viridiplantae</taxon>
        <taxon>Streptophyta</taxon>
        <taxon>Embryophyta</taxon>
        <taxon>Tracheophyta</taxon>
        <taxon>Spermatophyta</taxon>
        <taxon>Magnoliopsida</taxon>
        <taxon>eudicotyledons</taxon>
        <taxon>Gunneridae</taxon>
        <taxon>Pentapetalae</taxon>
        <taxon>asterids</taxon>
        <taxon>lamiids</taxon>
        <taxon>Lamiales</taxon>
        <taxon>Oleaceae</taxon>
        <taxon>Oleeae</taxon>
        <taxon>Olea</taxon>
    </lineage>
</organism>
<name>A0A8S0PUY4_OLEEU</name>
<evidence type="ECO:0000313" key="2">
    <source>
        <dbReference type="Proteomes" id="UP000594638"/>
    </source>
</evidence>
<gene>
    <name evidence="1" type="ORF">OLEA9_A013124</name>
</gene>
<evidence type="ECO:0000313" key="1">
    <source>
        <dbReference type="EMBL" id="CAA2956796.1"/>
    </source>
</evidence>
<dbReference type="PANTHER" id="PTHR33735:SF14">
    <property type="entry name" value="PHAGE CAPSID SCAFFOLDING PROTEIN (GPO) SERINE PEPTIDASE"/>
    <property type="match status" value="1"/>
</dbReference>
<dbReference type="PANTHER" id="PTHR33735">
    <property type="entry name" value="EXPRESSED PROTEIN"/>
    <property type="match status" value="1"/>
</dbReference>
<dbReference type="OrthoDB" id="1927611at2759"/>
<comment type="caution">
    <text evidence="1">The sequence shown here is derived from an EMBL/GenBank/DDBJ whole genome shotgun (WGS) entry which is preliminary data.</text>
</comment>